<dbReference type="InterPro" id="IPR001375">
    <property type="entry name" value="Peptidase_S9_cat"/>
</dbReference>
<protein>
    <recommendedName>
        <fullName evidence="5">Dipeptidyl-peptidase V</fullName>
    </recommendedName>
</protein>
<evidence type="ECO:0000259" key="7">
    <source>
        <dbReference type="Pfam" id="PF00326"/>
    </source>
</evidence>
<sequence length="743" mass="82627">MRISILTCLGLVAAAHAKRLQDVFTPKDMLAAPRPQPAIASPGGKHAISVVDQWDPKTDKTHRSVYLLSLNTTQTLSPVSLLNTTSSETSQLVWLDASSFAYLNGSSLFSYSIDVRTASQSALLDRTKEILTFPEGVNPTDLTYEAKSGTLAFSGQIWESSGDFVDTAKYDEKWERRGDSALVYDELFVRHWDEWRTPGKVWTVGLTKIAKDAGVWASSSSGKEQTFVNILKDTGLYSQMDPVGSFTLTAGYLAVAIKAPHLNYATHTREDIYLVALPGQSASSSPRHLTPHSHGAISALTFSPNGKQLAWLEMQKDGYESDKRVIVVHEEGKGTRRWTEDWDRSPNSVTWSHNSDSLYFTAEHHGRVLPYHLTHPGHLPTPLYFNGTTTSITPLANHTILLSQQSLTSPSDDFILTIPRRQTGQAGDAGDQDGDKLPKDALKRLTAWSAAYIKDKLEGLEGEEFWFEGAEGKEVMGWAVKPRGWEAGQKRAWPLAFLIHGGPQGAWEDSWSTRWNPAVFASQGYFVVAINPTGSTGYGQDFTDAIQGDWGGKPFKDLLAGYQAALSRYPEIDPDRTAGLGASYGGYMVNWINGHNDHFGFKALVCHDGVFDTVTTYFSTEEVWFPTQDFAGTPLTHRANYERWSPVNHAIEWTTPELVIQGGKDYRLENSQGLGAFTALQTQGVPSRFVYFPDENHWVLKPHNSLKWHHEVFRWLDEWVGRAHEEASAEELVNLGLDFVVQA</sequence>
<gene>
    <name evidence="8" type="ORF">I206_04533</name>
    <name evidence="9" type="ORF">I206_103894</name>
</gene>
<keyword evidence="3 6" id="KW-0732">Signal</keyword>
<keyword evidence="4" id="KW-0378">Hydrolase</keyword>
<dbReference type="Proteomes" id="UP000094020">
    <property type="component" value="Chromosome 5"/>
</dbReference>
<dbReference type="Pfam" id="PF00326">
    <property type="entry name" value="Peptidase_S9"/>
    <property type="match status" value="1"/>
</dbReference>
<reference evidence="8" key="1">
    <citation type="submission" date="2013-07" db="EMBL/GenBank/DDBJ databases">
        <title>The Genome Sequence of Cryptococcus pinus CBS10737.</title>
        <authorList>
            <consortium name="The Broad Institute Genome Sequencing Platform"/>
            <person name="Cuomo C."/>
            <person name="Litvintseva A."/>
            <person name="Chen Y."/>
            <person name="Heitman J."/>
            <person name="Sun S."/>
            <person name="Springer D."/>
            <person name="Dromer F."/>
            <person name="Young S.K."/>
            <person name="Zeng Q."/>
            <person name="Gargeya S."/>
            <person name="Fitzgerald M."/>
            <person name="Abouelleil A."/>
            <person name="Alvarado L."/>
            <person name="Berlin A.M."/>
            <person name="Chapman S.B."/>
            <person name="Dewar J."/>
            <person name="Goldberg J."/>
            <person name="Griggs A."/>
            <person name="Gujja S."/>
            <person name="Hansen M."/>
            <person name="Howarth C."/>
            <person name="Imamovic A."/>
            <person name="Larimer J."/>
            <person name="McCowan C."/>
            <person name="Murphy C."/>
            <person name="Pearson M."/>
            <person name="Priest M."/>
            <person name="Roberts A."/>
            <person name="Saif S."/>
            <person name="Shea T."/>
            <person name="Sykes S."/>
            <person name="Wortman J."/>
            <person name="Nusbaum C."/>
            <person name="Birren B."/>
        </authorList>
    </citation>
    <scope>NUCLEOTIDE SEQUENCE [LARGE SCALE GENOMIC DNA]</scope>
    <source>
        <strain evidence="8">CBS 10737</strain>
    </source>
</reference>
<dbReference type="GeneID" id="30172902"/>
<evidence type="ECO:0000313" key="8">
    <source>
        <dbReference type="EMBL" id="OCF50002.1"/>
    </source>
</evidence>
<dbReference type="SUPFAM" id="SSF53474">
    <property type="entry name" value="alpha/beta-Hydrolases"/>
    <property type="match status" value="1"/>
</dbReference>
<feature type="signal peptide" evidence="6">
    <location>
        <begin position="1"/>
        <end position="17"/>
    </location>
</feature>
<feature type="domain" description="Peptidase S9 prolyl oligopeptidase catalytic" evidence="7">
    <location>
        <begin position="511"/>
        <end position="721"/>
    </location>
</feature>
<comment type="similarity">
    <text evidence="1">Belongs to the peptidase S9C family.</text>
</comment>
<evidence type="ECO:0000256" key="6">
    <source>
        <dbReference type="SAM" id="SignalP"/>
    </source>
</evidence>
<dbReference type="GO" id="GO:0004252">
    <property type="term" value="F:serine-type endopeptidase activity"/>
    <property type="evidence" value="ECO:0007669"/>
    <property type="project" value="TreeGrafter"/>
</dbReference>
<dbReference type="Gene3D" id="3.40.50.1820">
    <property type="entry name" value="alpha/beta hydrolase"/>
    <property type="match status" value="1"/>
</dbReference>
<dbReference type="RefSeq" id="XP_019011221.1">
    <property type="nucleotide sequence ID" value="XM_019156263.1"/>
</dbReference>
<evidence type="ECO:0000256" key="1">
    <source>
        <dbReference type="ARBA" id="ARBA00010040"/>
    </source>
</evidence>
<keyword evidence="2" id="KW-0645">Protease</keyword>
<dbReference type="InterPro" id="IPR011042">
    <property type="entry name" value="6-blade_b-propeller_TolB-like"/>
</dbReference>
<dbReference type="OrthoDB" id="416344at2759"/>
<evidence type="ECO:0000313" key="10">
    <source>
        <dbReference type="Proteomes" id="UP000094020"/>
    </source>
</evidence>
<dbReference type="InterPro" id="IPR029058">
    <property type="entry name" value="AB_hydrolase_fold"/>
</dbReference>
<dbReference type="SUPFAM" id="SSF82171">
    <property type="entry name" value="DPP6 N-terminal domain-like"/>
    <property type="match status" value="1"/>
</dbReference>
<dbReference type="PANTHER" id="PTHR42776:SF13">
    <property type="entry name" value="DIPEPTIDYL-PEPTIDASE 5"/>
    <property type="match status" value="1"/>
</dbReference>
<evidence type="ECO:0000256" key="5">
    <source>
        <dbReference type="ARBA" id="ARBA00032829"/>
    </source>
</evidence>
<feature type="chain" id="PRO_5008628344" description="Dipeptidyl-peptidase V" evidence="6">
    <location>
        <begin position="18"/>
        <end position="743"/>
    </location>
</feature>
<dbReference type="EMBL" id="KI894011">
    <property type="protein sequence ID" value="OCF50002.1"/>
    <property type="molecule type" value="Genomic_DNA"/>
</dbReference>
<dbReference type="EMBL" id="CP144523">
    <property type="protein sequence ID" value="WWC69950.1"/>
    <property type="molecule type" value="Genomic_DNA"/>
</dbReference>
<proteinExistence type="inferred from homology"/>
<keyword evidence="10" id="KW-1185">Reference proteome</keyword>
<dbReference type="Gene3D" id="2.120.10.30">
    <property type="entry name" value="TolB, C-terminal domain"/>
    <property type="match status" value="1"/>
</dbReference>
<dbReference type="KEGG" id="kpin:30172902"/>
<name>A0A1B9I379_9TREE</name>
<organism evidence="8">
    <name type="scientific">Kwoniella pini CBS 10737</name>
    <dbReference type="NCBI Taxonomy" id="1296096"/>
    <lineage>
        <taxon>Eukaryota</taxon>
        <taxon>Fungi</taxon>
        <taxon>Dikarya</taxon>
        <taxon>Basidiomycota</taxon>
        <taxon>Agaricomycotina</taxon>
        <taxon>Tremellomycetes</taxon>
        <taxon>Tremellales</taxon>
        <taxon>Cryptococcaceae</taxon>
        <taxon>Kwoniella</taxon>
    </lineage>
</organism>
<dbReference type="AlphaFoldDB" id="A0A1B9I379"/>
<dbReference type="GO" id="GO:0006508">
    <property type="term" value="P:proteolysis"/>
    <property type="evidence" value="ECO:0007669"/>
    <property type="project" value="UniProtKB-KW"/>
</dbReference>
<reference evidence="8" key="3">
    <citation type="submission" date="2016-07" db="EMBL/GenBank/DDBJ databases">
        <title>Evolution of pathogenesis and genome organization in the Tremellales.</title>
        <authorList>
            <person name="Cuomo C."/>
            <person name="Litvintseva A."/>
            <person name="Heitman J."/>
            <person name="Chen Y."/>
            <person name="Sun S."/>
            <person name="Springer D."/>
            <person name="Dromer F."/>
            <person name="Young S."/>
            <person name="Zeng Q."/>
            <person name="Chapman S."/>
            <person name="Gujja S."/>
            <person name="Saif S."/>
            <person name="Birren B."/>
        </authorList>
    </citation>
    <scope>NUCLEOTIDE SEQUENCE</scope>
    <source>
        <strain evidence="8">CBS 10737</strain>
    </source>
</reference>
<evidence type="ECO:0000313" key="9">
    <source>
        <dbReference type="EMBL" id="WWC69950.1"/>
    </source>
</evidence>
<evidence type="ECO:0000256" key="3">
    <source>
        <dbReference type="ARBA" id="ARBA00022729"/>
    </source>
</evidence>
<reference evidence="9" key="4">
    <citation type="submission" date="2024-02" db="EMBL/GenBank/DDBJ databases">
        <title>Comparative genomics of Cryptococcus and Kwoniella reveals pathogenesis evolution and contrasting modes of karyotype evolution via chromosome fusion or intercentromeric recombination.</title>
        <authorList>
            <person name="Coelho M.A."/>
            <person name="David-Palma M."/>
            <person name="Shea T."/>
            <person name="Bowers K."/>
            <person name="McGinley-Smith S."/>
            <person name="Mohammad A.W."/>
            <person name="Gnirke A."/>
            <person name="Yurkov A.M."/>
            <person name="Nowrousian M."/>
            <person name="Sun S."/>
            <person name="Cuomo C.A."/>
            <person name="Heitman J."/>
        </authorList>
    </citation>
    <scope>NUCLEOTIDE SEQUENCE</scope>
    <source>
        <strain evidence="9">CBS 10737</strain>
    </source>
</reference>
<evidence type="ECO:0000256" key="4">
    <source>
        <dbReference type="ARBA" id="ARBA00022801"/>
    </source>
</evidence>
<reference evidence="9" key="2">
    <citation type="submission" date="2013-07" db="EMBL/GenBank/DDBJ databases">
        <authorList>
            <consortium name="The Broad Institute Genome Sequencing Platform"/>
            <person name="Cuomo C."/>
            <person name="Litvintseva A."/>
            <person name="Chen Y."/>
            <person name="Heitman J."/>
            <person name="Sun S."/>
            <person name="Springer D."/>
            <person name="Dromer F."/>
            <person name="Young S.K."/>
            <person name="Zeng Q."/>
            <person name="Gargeya S."/>
            <person name="Fitzgerald M."/>
            <person name="Abouelleil A."/>
            <person name="Alvarado L."/>
            <person name="Berlin A.M."/>
            <person name="Chapman S.B."/>
            <person name="Dewar J."/>
            <person name="Goldberg J."/>
            <person name="Griggs A."/>
            <person name="Gujja S."/>
            <person name="Hansen M."/>
            <person name="Howarth C."/>
            <person name="Imamovic A."/>
            <person name="Larimer J."/>
            <person name="McCowan C."/>
            <person name="Murphy C."/>
            <person name="Pearson M."/>
            <person name="Priest M."/>
            <person name="Roberts A."/>
            <person name="Saif S."/>
            <person name="Shea T."/>
            <person name="Sykes S."/>
            <person name="Wortman J."/>
            <person name="Nusbaum C."/>
            <person name="Birren B."/>
        </authorList>
    </citation>
    <scope>NUCLEOTIDE SEQUENCE</scope>
    <source>
        <strain evidence="9">CBS 10737</strain>
    </source>
</reference>
<dbReference type="PANTHER" id="PTHR42776">
    <property type="entry name" value="SERINE PEPTIDASE S9 FAMILY MEMBER"/>
    <property type="match status" value="1"/>
</dbReference>
<dbReference type="FunFam" id="3.40.50.1820:FF:000028">
    <property type="entry name" value="S9 family peptidase"/>
    <property type="match status" value="1"/>
</dbReference>
<evidence type="ECO:0000256" key="2">
    <source>
        <dbReference type="ARBA" id="ARBA00022670"/>
    </source>
</evidence>
<dbReference type="STRING" id="1296096.A0A1B9I379"/>
<accession>A0A1B9I379</accession>